<dbReference type="SUPFAM" id="SSF53850">
    <property type="entry name" value="Periplasmic binding protein-like II"/>
    <property type="match status" value="1"/>
</dbReference>
<keyword evidence="7" id="KW-0675">Receptor</keyword>
<dbReference type="GO" id="GO:0016020">
    <property type="term" value="C:membrane"/>
    <property type="evidence" value="ECO:0007669"/>
    <property type="project" value="UniProtKB-SubCell"/>
</dbReference>
<keyword evidence="8" id="KW-0325">Glycoprotein</keyword>
<evidence type="ECO:0000256" key="1">
    <source>
        <dbReference type="ARBA" id="ARBA00004141"/>
    </source>
</evidence>
<dbReference type="EMBL" id="OV696686">
    <property type="protein sequence ID" value="CAH1233002.1"/>
    <property type="molecule type" value="Genomic_DNA"/>
</dbReference>
<evidence type="ECO:0000313" key="15">
    <source>
        <dbReference type="Proteomes" id="UP000838412"/>
    </source>
</evidence>
<organism evidence="14 15">
    <name type="scientific">Branchiostoma lanceolatum</name>
    <name type="common">Common lancelet</name>
    <name type="synonym">Amphioxus lanceolatum</name>
    <dbReference type="NCBI Taxonomy" id="7740"/>
    <lineage>
        <taxon>Eukaryota</taxon>
        <taxon>Metazoa</taxon>
        <taxon>Chordata</taxon>
        <taxon>Cephalochordata</taxon>
        <taxon>Leptocardii</taxon>
        <taxon>Amphioxiformes</taxon>
        <taxon>Branchiostomatidae</taxon>
        <taxon>Branchiostoma</taxon>
    </lineage>
</organism>
<feature type="domain" description="Ionotropic glutamate receptor C-terminal" evidence="12">
    <location>
        <begin position="4"/>
        <end position="164"/>
    </location>
</feature>
<dbReference type="Gene3D" id="1.10.287.70">
    <property type="match status" value="1"/>
</dbReference>
<proteinExistence type="predicted"/>
<keyword evidence="9" id="KW-1071">Ligand-gated ion channel</keyword>
<evidence type="ECO:0000256" key="10">
    <source>
        <dbReference type="ARBA" id="ARBA00023303"/>
    </source>
</evidence>
<evidence type="ECO:0000256" key="2">
    <source>
        <dbReference type="ARBA" id="ARBA00022448"/>
    </source>
</evidence>
<evidence type="ECO:0000259" key="13">
    <source>
        <dbReference type="SMART" id="SM00918"/>
    </source>
</evidence>
<keyword evidence="5" id="KW-0406">Ion transport</keyword>
<dbReference type="Gene3D" id="3.40.190.10">
    <property type="entry name" value="Periplasmic binding protein-like II"/>
    <property type="match status" value="1"/>
</dbReference>
<evidence type="ECO:0000259" key="12">
    <source>
        <dbReference type="SMART" id="SM00079"/>
    </source>
</evidence>
<dbReference type="PANTHER" id="PTHR18966">
    <property type="entry name" value="IONOTROPIC GLUTAMATE RECEPTOR"/>
    <property type="match status" value="1"/>
</dbReference>
<dbReference type="SMART" id="SM00918">
    <property type="entry name" value="Lig_chan-Glu_bd"/>
    <property type="match status" value="1"/>
</dbReference>
<dbReference type="InterPro" id="IPR001320">
    <property type="entry name" value="Iontro_rcpt_C"/>
</dbReference>
<dbReference type="Proteomes" id="UP000838412">
    <property type="component" value="Chromosome 1"/>
</dbReference>
<keyword evidence="10" id="KW-0407">Ion channel</keyword>
<keyword evidence="2" id="KW-0813">Transport</keyword>
<dbReference type="InterPro" id="IPR019594">
    <property type="entry name" value="Glu/Gly-bd"/>
</dbReference>
<evidence type="ECO:0000256" key="9">
    <source>
        <dbReference type="ARBA" id="ARBA00023286"/>
    </source>
</evidence>
<gene>
    <name evidence="14" type="primary">GRID1</name>
    <name evidence="14" type="ORF">BLAG_LOCUS1891</name>
</gene>
<evidence type="ECO:0000256" key="11">
    <source>
        <dbReference type="SAM" id="Phobius"/>
    </source>
</evidence>
<keyword evidence="15" id="KW-1185">Reference proteome</keyword>
<dbReference type="Pfam" id="PF10613">
    <property type="entry name" value="Lig_chan-Glu_bd"/>
    <property type="match status" value="1"/>
</dbReference>
<evidence type="ECO:0000256" key="4">
    <source>
        <dbReference type="ARBA" id="ARBA00022989"/>
    </source>
</evidence>
<protein>
    <submittedName>
        <fullName evidence="14">GRID1 protein</fullName>
    </submittedName>
</protein>
<feature type="domain" description="Ionotropic glutamate receptor L-glutamate and glycine-binding" evidence="13">
    <location>
        <begin position="1"/>
        <end position="59"/>
    </location>
</feature>
<dbReference type="OrthoDB" id="5984008at2759"/>
<sequence length="171" mass="19246">MKEKSESGGYRYVGFCIDLINALAEQLDFTYELYEPEDGQYGAEKDDGTWSGMVGELVSGRADIALAAMTISSKREKVVDFTSQYMDYGTGLIMKKPKEGMRELLAFILPFKMTVWIGVVASIVVVAVELNLLSRVRVKLNLVDQSRRENDADFDLRNSTWFSYASLVRKG</sequence>
<reference evidence="14" key="1">
    <citation type="submission" date="2022-01" db="EMBL/GenBank/DDBJ databases">
        <authorList>
            <person name="Braso-Vives M."/>
        </authorList>
    </citation>
    <scope>NUCLEOTIDE SEQUENCE</scope>
</reference>
<evidence type="ECO:0000313" key="14">
    <source>
        <dbReference type="EMBL" id="CAH1233002.1"/>
    </source>
</evidence>
<keyword evidence="3 11" id="KW-0812">Transmembrane</keyword>
<evidence type="ECO:0000256" key="6">
    <source>
        <dbReference type="ARBA" id="ARBA00023136"/>
    </source>
</evidence>
<keyword evidence="4 11" id="KW-1133">Transmembrane helix</keyword>
<dbReference type="InterPro" id="IPR015683">
    <property type="entry name" value="Ionotropic_Glu_rcpt"/>
</dbReference>
<dbReference type="AlphaFoldDB" id="A0A8J9W0A1"/>
<dbReference type="FunFam" id="3.40.190.10:FF:000668">
    <property type="entry name" value="Uncharacterized protein"/>
    <property type="match status" value="1"/>
</dbReference>
<name>A0A8J9W0A1_BRALA</name>
<evidence type="ECO:0000256" key="5">
    <source>
        <dbReference type="ARBA" id="ARBA00023065"/>
    </source>
</evidence>
<evidence type="ECO:0000256" key="3">
    <source>
        <dbReference type="ARBA" id="ARBA00022692"/>
    </source>
</evidence>
<keyword evidence="6 11" id="KW-0472">Membrane</keyword>
<feature type="transmembrane region" description="Helical" evidence="11">
    <location>
        <begin position="104"/>
        <end position="128"/>
    </location>
</feature>
<dbReference type="SMART" id="SM00079">
    <property type="entry name" value="PBPe"/>
    <property type="match status" value="1"/>
</dbReference>
<accession>A0A8J9W0A1</accession>
<comment type="subcellular location">
    <subcellularLocation>
        <location evidence="1">Membrane</location>
        <topology evidence="1">Multi-pass membrane protein</topology>
    </subcellularLocation>
</comment>
<dbReference type="GO" id="GO:0015276">
    <property type="term" value="F:ligand-gated monoatomic ion channel activity"/>
    <property type="evidence" value="ECO:0007669"/>
    <property type="project" value="InterPro"/>
</dbReference>
<evidence type="ECO:0000256" key="7">
    <source>
        <dbReference type="ARBA" id="ARBA00023170"/>
    </source>
</evidence>
<evidence type="ECO:0000256" key="8">
    <source>
        <dbReference type="ARBA" id="ARBA00023180"/>
    </source>
</evidence>